<proteinExistence type="predicted"/>
<dbReference type="EMBL" id="BTSX01000003">
    <property type="protein sequence ID" value="GMS90798.1"/>
    <property type="molecule type" value="Genomic_DNA"/>
</dbReference>
<evidence type="ECO:0000313" key="1">
    <source>
        <dbReference type="EMBL" id="GMS90798.1"/>
    </source>
</evidence>
<sequence>ICSCGMEVRSQKYTVNHSKDCDGTEFTLHKLVVNTPSTPQCVLCETYPTTISRYTDHLYSNHRSNLRSNGIFLKCSCGLDVRSSSYNPNHSNRCDGSEFTIHKLDPLSYPQCVLCEKYPNTISGYAQHLWKYHKSSLDSNGIYLRCSCGFDVHSTKHNPDHNKKCDGRQ</sequence>
<gene>
    <name evidence="1" type="ORF">PENTCL1PPCAC_12973</name>
</gene>
<comment type="caution">
    <text evidence="1">The sequence shown here is derived from an EMBL/GenBank/DDBJ whole genome shotgun (WGS) entry which is preliminary data.</text>
</comment>
<name>A0AAV5T6B0_9BILA</name>
<evidence type="ECO:0008006" key="3">
    <source>
        <dbReference type="Google" id="ProtNLM"/>
    </source>
</evidence>
<reference evidence="1" key="1">
    <citation type="submission" date="2023-10" db="EMBL/GenBank/DDBJ databases">
        <title>Genome assembly of Pristionchus species.</title>
        <authorList>
            <person name="Yoshida K."/>
            <person name="Sommer R.J."/>
        </authorList>
    </citation>
    <scope>NUCLEOTIDE SEQUENCE</scope>
    <source>
        <strain evidence="1">RS0144</strain>
    </source>
</reference>
<protein>
    <recommendedName>
        <fullName evidence="3">C2H2-type domain-containing protein</fullName>
    </recommendedName>
</protein>
<organism evidence="1 2">
    <name type="scientific">Pristionchus entomophagus</name>
    <dbReference type="NCBI Taxonomy" id="358040"/>
    <lineage>
        <taxon>Eukaryota</taxon>
        <taxon>Metazoa</taxon>
        <taxon>Ecdysozoa</taxon>
        <taxon>Nematoda</taxon>
        <taxon>Chromadorea</taxon>
        <taxon>Rhabditida</taxon>
        <taxon>Rhabditina</taxon>
        <taxon>Diplogasteromorpha</taxon>
        <taxon>Diplogasteroidea</taxon>
        <taxon>Neodiplogasteridae</taxon>
        <taxon>Pristionchus</taxon>
    </lineage>
</organism>
<keyword evidence="2" id="KW-1185">Reference proteome</keyword>
<accession>A0AAV5T6B0</accession>
<dbReference type="AlphaFoldDB" id="A0AAV5T6B0"/>
<feature type="non-terminal residue" evidence="1">
    <location>
        <position position="169"/>
    </location>
</feature>
<feature type="non-terminal residue" evidence="1">
    <location>
        <position position="1"/>
    </location>
</feature>
<dbReference type="Proteomes" id="UP001432027">
    <property type="component" value="Unassembled WGS sequence"/>
</dbReference>
<evidence type="ECO:0000313" key="2">
    <source>
        <dbReference type="Proteomes" id="UP001432027"/>
    </source>
</evidence>